<dbReference type="EMBL" id="BAAAZO010000010">
    <property type="protein sequence ID" value="GAA3628346.1"/>
    <property type="molecule type" value="Genomic_DNA"/>
</dbReference>
<gene>
    <name evidence="1" type="ORF">GCM10022223_52120</name>
</gene>
<name>A0ABP7AAK1_9ACTN</name>
<reference evidence="2" key="1">
    <citation type="journal article" date="2019" name="Int. J. Syst. Evol. Microbiol.">
        <title>The Global Catalogue of Microorganisms (GCM) 10K type strain sequencing project: providing services to taxonomists for standard genome sequencing and annotation.</title>
        <authorList>
            <consortium name="The Broad Institute Genomics Platform"/>
            <consortium name="The Broad Institute Genome Sequencing Center for Infectious Disease"/>
            <person name="Wu L."/>
            <person name="Ma J."/>
        </authorList>
    </citation>
    <scope>NUCLEOTIDE SEQUENCE [LARGE SCALE GENOMIC DNA]</scope>
    <source>
        <strain evidence="2">JCM 16902</strain>
    </source>
</reference>
<sequence>MPVRDSCVVIDGPFLVRIAVRMLQLTGFHTVANRRRPSAGRRSGGLTSRAFVVVGHDERFLTEIGVDRRLTLTTGRLTETRPPQGDRP</sequence>
<accession>A0ABP7AAK1</accession>
<evidence type="ECO:0000313" key="2">
    <source>
        <dbReference type="Proteomes" id="UP001501074"/>
    </source>
</evidence>
<proteinExistence type="predicted"/>
<evidence type="ECO:0000313" key="1">
    <source>
        <dbReference type="EMBL" id="GAA3628346.1"/>
    </source>
</evidence>
<protein>
    <submittedName>
        <fullName evidence="1">Uncharacterized protein</fullName>
    </submittedName>
</protein>
<organism evidence="1 2">
    <name type="scientific">Kineosporia mesophila</name>
    <dbReference type="NCBI Taxonomy" id="566012"/>
    <lineage>
        <taxon>Bacteria</taxon>
        <taxon>Bacillati</taxon>
        <taxon>Actinomycetota</taxon>
        <taxon>Actinomycetes</taxon>
        <taxon>Kineosporiales</taxon>
        <taxon>Kineosporiaceae</taxon>
        <taxon>Kineosporia</taxon>
    </lineage>
</organism>
<keyword evidence="2" id="KW-1185">Reference proteome</keyword>
<comment type="caution">
    <text evidence="1">The sequence shown here is derived from an EMBL/GenBank/DDBJ whole genome shotgun (WGS) entry which is preliminary data.</text>
</comment>
<dbReference type="Proteomes" id="UP001501074">
    <property type="component" value="Unassembled WGS sequence"/>
</dbReference>